<dbReference type="CDD" id="cd04301">
    <property type="entry name" value="NAT_SF"/>
    <property type="match status" value="1"/>
</dbReference>
<dbReference type="PANTHER" id="PTHR43420">
    <property type="entry name" value="ACETYLTRANSFERASE"/>
    <property type="match status" value="1"/>
</dbReference>
<evidence type="ECO:0000256" key="3">
    <source>
        <dbReference type="SAM" id="MobiDB-lite"/>
    </source>
</evidence>
<sequence length="211" mass="22823">MTRHAAEQGQRPARAPADIEIHPGLPPSQRGAAARLYWQAFGGKLGRVLGPEERALRYLDRVIRADHVLTAWEADGRLAGLAGFRSWAGGFASGTAGDLAAVYGRAGAAWRAGALRLLTSDVDNRRFLIDGICVRADCRGRGIGSALLDALSDLARSRGYDEIRLDVVDSNPRARALYRRHGYAEAGTDRIGPLALLFGFRSSTRMVRALT</sequence>
<comment type="caution">
    <text evidence="5">The sequence shown here is derived from an EMBL/GenBank/DDBJ whole genome shotgun (WGS) entry which is preliminary data.</text>
</comment>
<name>A0ABV7ABD4_9RHOB</name>
<proteinExistence type="predicted"/>
<dbReference type="RefSeq" id="WP_377830837.1">
    <property type="nucleotide sequence ID" value="NZ_JBHRSK010000001.1"/>
</dbReference>
<feature type="domain" description="N-acetyltransferase" evidence="4">
    <location>
        <begin position="19"/>
        <end position="211"/>
    </location>
</feature>
<dbReference type="Pfam" id="PF00583">
    <property type="entry name" value="Acetyltransf_1"/>
    <property type="match status" value="1"/>
</dbReference>
<reference evidence="6" key="1">
    <citation type="journal article" date="2019" name="Int. J. Syst. Evol. Microbiol.">
        <title>The Global Catalogue of Microorganisms (GCM) 10K type strain sequencing project: providing services to taxonomists for standard genome sequencing and annotation.</title>
        <authorList>
            <consortium name="The Broad Institute Genomics Platform"/>
            <consortium name="The Broad Institute Genome Sequencing Center for Infectious Disease"/>
            <person name="Wu L."/>
            <person name="Ma J."/>
        </authorList>
    </citation>
    <scope>NUCLEOTIDE SEQUENCE [LARGE SCALE GENOMIC DNA]</scope>
    <source>
        <strain evidence="6">KCTC 62192</strain>
    </source>
</reference>
<dbReference type="SUPFAM" id="SSF55729">
    <property type="entry name" value="Acyl-CoA N-acyltransferases (Nat)"/>
    <property type="match status" value="1"/>
</dbReference>
<evidence type="ECO:0000259" key="4">
    <source>
        <dbReference type="PROSITE" id="PS51186"/>
    </source>
</evidence>
<keyword evidence="2" id="KW-0012">Acyltransferase</keyword>
<keyword evidence="6" id="KW-1185">Reference proteome</keyword>
<protein>
    <submittedName>
        <fullName evidence="5">GNAT family N-acetyltransferase</fullName>
    </submittedName>
</protein>
<evidence type="ECO:0000313" key="5">
    <source>
        <dbReference type="EMBL" id="MFC2966604.1"/>
    </source>
</evidence>
<dbReference type="Proteomes" id="UP001595443">
    <property type="component" value="Unassembled WGS sequence"/>
</dbReference>
<dbReference type="InterPro" id="IPR016181">
    <property type="entry name" value="Acyl_CoA_acyltransferase"/>
</dbReference>
<feature type="region of interest" description="Disordered" evidence="3">
    <location>
        <begin position="1"/>
        <end position="24"/>
    </location>
</feature>
<dbReference type="Gene3D" id="3.40.630.30">
    <property type="match status" value="1"/>
</dbReference>
<evidence type="ECO:0000256" key="2">
    <source>
        <dbReference type="ARBA" id="ARBA00023315"/>
    </source>
</evidence>
<dbReference type="PROSITE" id="PS51186">
    <property type="entry name" value="GNAT"/>
    <property type="match status" value="1"/>
</dbReference>
<dbReference type="InterPro" id="IPR050680">
    <property type="entry name" value="YpeA/RimI_acetyltransf"/>
</dbReference>
<evidence type="ECO:0000256" key="1">
    <source>
        <dbReference type="ARBA" id="ARBA00022679"/>
    </source>
</evidence>
<dbReference type="PANTHER" id="PTHR43420:SF44">
    <property type="entry name" value="ACETYLTRANSFERASE YPEA"/>
    <property type="match status" value="1"/>
</dbReference>
<keyword evidence="1" id="KW-0808">Transferase</keyword>
<accession>A0ABV7ABD4</accession>
<dbReference type="EMBL" id="JBHRSK010000001">
    <property type="protein sequence ID" value="MFC2966604.1"/>
    <property type="molecule type" value="Genomic_DNA"/>
</dbReference>
<dbReference type="InterPro" id="IPR000182">
    <property type="entry name" value="GNAT_dom"/>
</dbReference>
<evidence type="ECO:0000313" key="6">
    <source>
        <dbReference type="Proteomes" id="UP001595443"/>
    </source>
</evidence>
<organism evidence="5 6">
    <name type="scientific">Acidimangrovimonas pyrenivorans</name>
    <dbReference type="NCBI Taxonomy" id="2030798"/>
    <lineage>
        <taxon>Bacteria</taxon>
        <taxon>Pseudomonadati</taxon>
        <taxon>Pseudomonadota</taxon>
        <taxon>Alphaproteobacteria</taxon>
        <taxon>Rhodobacterales</taxon>
        <taxon>Paracoccaceae</taxon>
        <taxon>Acidimangrovimonas</taxon>
    </lineage>
</organism>
<gene>
    <name evidence="5" type="ORF">ACFOES_00705</name>
</gene>